<dbReference type="Pfam" id="PF14378">
    <property type="entry name" value="PAP2_3"/>
    <property type="match status" value="1"/>
</dbReference>
<keyword evidence="5 10" id="KW-1133">Transmembrane helix</keyword>
<feature type="region of interest" description="Disordered" evidence="9">
    <location>
        <begin position="404"/>
        <end position="429"/>
    </location>
</feature>
<dbReference type="Gene3D" id="1.10.10.250">
    <property type="entry name" value="Ribosomal protein L11, C-terminal domain"/>
    <property type="match status" value="1"/>
</dbReference>
<dbReference type="SUPFAM" id="SSF54747">
    <property type="entry name" value="Ribosomal L11/L12e N-terminal domain"/>
    <property type="match status" value="1"/>
</dbReference>
<evidence type="ECO:0000313" key="12">
    <source>
        <dbReference type="EMBL" id="EGP86521.1"/>
    </source>
</evidence>
<evidence type="ECO:0000256" key="4">
    <source>
        <dbReference type="ARBA" id="ARBA00022980"/>
    </source>
</evidence>
<feature type="transmembrane region" description="Helical" evidence="10">
    <location>
        <begin position="221"/>
        <end position="243"/>
    </location>
</feature>
<organism evidence="12 13">
    <name type="scientific">Zymoseptoria tritici (strain CBS 115943 / IPO323)</name>
    <name type="common">Speckled leaf blotch fungus</name>
    <name type="synonym">Septoria tritici</name>
    <dbReference type="NCBI Taxonomy" id="336722"/>
    <lineage>
        <taxon>Eukaryota</taxon>
        <taxon>Fungi</taxon>
        <taxon>Dikarya</taxon>
        <taxon>Ascomycota</taxon>
        <taxon>Pezizomycotina</taxon>
        <taxon>Dothideomycetes</taxon>
        <taxon>Dothideomycetidae</taxon>
        <taxon>Mycosphaerellales</taxon>
        <taxon>Mycosphaerellaceae</taxon>
        <taxon>Zymoseptoria</taxon>
    </lineage>
</organism>
<feature type="region of interest" description="Disordered" evidence="9">
    <location>
        <begin position="559"/>
        <end position="593"/>
    </location>
</feature>
<dbReference type="OrthoDB" id="5784at2759"/>
<dbReference type="SUPFAM" id="SSF48317">
    <property type="entry name" value="Acid phosphatase/Vanadium-dependent haloperoxidase"/>
    <property type="match status" value="1"/>
</dbReference>
<dbReference type="GO" id="GO:0005840">
    <property type="term" value="C:ribosome"/>
    <property type="evidence" value="ECO:0007669"/>
    <property type="project" value="UniProtKB-KW"/>
</dbReference>
<accession>F9XDM9</accession>
<dbReference type="OMA" id="WSIYDAQ"/>
<keyword evidence="6 10" id="KW-0472">Membrane</keyword>
<keyword evidence="7 8" id="KW-0687">Ribonucleoprotein</keyword>
<evidence type="ECO:0000259" key="11">
    <source>
        <dbReference type="SMART" id="SM00014"/>
    </source>
</evidence>
<dbReference type="GeneID" id="13401680"/>
<dbReference type="InterPro" id="IPR036938">
    <property type="entry name" value="PAP2/HPO_sf"/>
</dbReference>
<dbReference type="InterPro" id="IPR026841">
    <property type="entry name" value="Aur1/Ipt1"/>
</dbReference>
<evidence type="ECO:0000256" key="10">
    <source>
        <dbReference type="SAM" id="Phobius"/>
    </source>
</evidence>
<dbReference type="CDD" id="cd03386">
    <property type="entry name" value="PAP2_Aur1_like"/>
    <property type="match status" value="1"/>
</dbReference>
<feature type="transmembrane region" description="Helical" evidence="10">
    <location>
        <begin position="337"/>
        <end position="356"/>
    </location>
</feature>
<dbReference type="Gene3D" id="1.20.144.10">
    <property type="entry name" value="Phosphatidic acid phosphatase type 2/haloperoxidase"/>
    <property type="match status" value="1"/>
</dbReference>
<comment type="similarity">
    <text evidence="2 8">Belongs to the universal ribosomal protein uL11 family.</text>
</comment>
<dbReference type="GO" id="GO:0016020">
    <property type="term" value="C:membrane"/>
    <property type="evidence" value="ECO:0007669"/>
    <property type="project" value="UniProtKB-SubCell"/>
</dbReference>
<dbReference type="CDD" id="cd00349">
    <property type="entry name" value="Ribosomal_L11"/>
    <property type="match status" value="1"/>
</dbReference>
<dbReference type="FunFam" id="1.20.144.10:FF:000015">
    <property type="entry name" value="Aureobasidin resistance protein Aur1"/>
    <property type="match status" value="1"/>
</dbReference>
<evidence type="ECO:0000256" key="6">
    <source>
        <dbReference type="ARBA" id="ARBA00023136"/>
    </source>
</evidence>
<dbReference type="STRING" id="336722.F9XDM9"/>
<sequence length="643" mass="69605">MAAYPSSTGDGSATRFSLPRLPFSLPSIPLHVPHRIRRRFRATKSKISARSSPTSSIASLETSFNPINTIRALRTHHWTKYDAQYLFLAAIGLFALCMIEHPGPLKKGLVATALLTGLAIPITRQFLLPFLPIAGWLVLFFACQFIPPAYRPRIWVRVLPALENILYGANLSNILSAHKNSFLDVLAWLPYGITHFGAPFVCSGIMFIFGPPGTTPTFARAFGYMNITGVMIQIMFPCSAPWYENLYGLAPANYSIPGSPAGLAAIDKLFGIDLYTSTFTASPLVFGAFPSLHSGNATIEALFMSHTFPKLRPLFTFYVLWMWYATMYLSHHYAVDLVGGSVIAAIAYFIAKGSYLPRLQPGKMFRWDYDYVEHGELNESYAYGLTDLDDYELALRGDSDEWTIGSSSSFSSSSREPSTGMRSPIGDNEQWEGETLAASLSSMPELDIHPLATRTSPHPPHPPKIMAKRVVQGDQIVKLIVGAGQASPSPPVGPALGSKGVKSMDFCKEFNARTANYIPGTPVPARVTVRPDRSFHFELRTPPTATLLLSAAGVSPTKNKLKGAGNTAGPKARGAGAMGKSTHSGGAPPGNSMLGSVGTVSLKHVWEIARIKQSEQRLSGLELRGVVKSVVAQAGSCGVLVVP</sequence>
<dbReference type="PANTHER" id="PTHR31310:SF11">
    <property type="entry name" value="INOSITOL PHOSPHORYLCERAMIDE SYNTHASE CATALYTIC SUBUNIT AUR1"/>
    <property type="match status" value="1"/>
</dbReference>
<dbReference type="FunFam" id="3.30.1550.10:FF:000004">
    <property type="entry name" value="Mitochondrial 54S ribosomal protein YmL19"/>
    <property type="match status" value="1"/>
</dbReference>
<dbReference type="AlphaFoldDB" id="F9XDM9"/>
<dbReference type="InterPro" id="IPR020783">
    <property type="entry name" value="Ribosomal_uL11_C"/>
</dbReference>
<dbReference type="InterPro" id="IPR036769">
    <property type="entry name" value="Ribosomal_uL11_C_sf"/>
</dbReference>
<dbReference type="KEGG" id="ztr:MYCGRDRAFT_109911"/>
<comment type="subcellular location">
    <subcellularLocation>
        <location evidence="1">Membrane</location>
        <topology evidence="1">Multi-pass membrane protein</topology>
    </subcellularLocation>
</comment>
<dbReference type="HAMAP" id="MF_00736">
    <property type="entry name" value="Ribosomal_uL11"/>
    <property type="match status" value="1"/>
</dbReference>
<dbReference type="InterPro" id="IPR036796">
    <property type="entry name" value="Ribosomal_uL11_N_sf"/>
</dbReference>
<keyword evidence="3 10" id="KW-0812">Transmembrane</keyword>
<dbReference type="GO" id="GO:0003735">
    <property type="term" value="F:structural constituent of ribosome"/>
    <property type="evidence" value="ECO:0007669"/>
    <property type="project" value="InterPro"/>
</dbReference>
<dbReference type="Pfam" id="PF00298">
    <property type="entry name" value="Ribosomal_L11"/>
    <property type="match status" value="1"/>
</dbReference>
<feature type="transmembrane region" description="Helical" evidence="10">
    <location>
        <begin position="185"/>
        <end position="209"/>
    </location>
</feature>
<dbReference type="eggNOG" id="KOG3257">
    <property type="taxonomic scope" value="Eukaryota"/>
</dbReference>
<feature type="domain" description="Phosphatidic acid phosphatase type 2/haloperoxidase" evidence="11">
    <location>
        <begin position="215"/>
        <end position="352"/>
    </location>
</feature>
<dbReference type="SUPFAM" id="SSF46906">
    <property type="entry name" value="Ribosomal protein L11, C-terminal domain"/>
    <property type="match status" value="1"/>
</dbReference>
<evidence type="ECO:0000256" key="7">
    <source>
        <dbReference type="ARBA" id="ARBA00023274"/>
    </source>
</evidence>
<dbReference type="PANTHER" id="PTHR31310">
    <property type="match status" value="1"/>
</dbReference>
<dbReference type="GO" id="GO:0070916">
    <property type="term" value="C:inositol phosphoceramide synthase complex"/>
    <property type="evidence" value="ECO:0007669"/>
    <property type="project" value="TreeGrafter"/>
</dbReference>
<proteinExistence type="inferred from homology"/>
<feature type="transmembrane region" description="Helical" evidence="10">
    <location>
        <begin position="83"/>
        <end position="101"/>
    </location>
</feature>
<dbReference type="HOGENOM" id="CLU_027653_0_0_1"/>
<dbReference type="InterPro" id="IPR000326">
    <property type="entry name" value="PAP2/HPO"/>
</dbReference>
<dbReference type="SMART" id="SM00014">
    <property type="entry name" value="acidPPc"/>
    <property type="match status" value="1"/>
</dbReference>
<protein>
    <recommendedName>
        <fullName evidence="11">Phosphatidic acid phosphatase type 2/haloperoxidase domain-containing protein</fullName>
    </recommendedName>
</protein>
<evidence type="ECO:0000256" key="1">
    <source>
        <dbReference type="ARBA" id="ARBA00004141"/>
    </source>
</evidence>
<evidence type="ECO:0000256" key="5">
    <source>
        <dbReference type="ARBA" id="ARBA00022989"/>
    </source>
</evidence>
<dbReference type="Gene3D" id="3.30.1550.10">
    <property type="entry name" value="Ribosomal protein L11/L12, N-terminal domain"/>
    <property type="match status" value="1"/>
</dbReference>
<dbReference type="InterPro" id="IPR000911">
    <property type="entry name" value="Ribosomal_uL11"/>
</dbReference>
<dbReference type="EMBL" id="CM001201">
    <property type="protein sequence ID" value="EGP86521.1"/>
    <property type="molecule type" value="Genomic_DNA"/>
</dbReference>
<dbReference type="SMART" id="SM00649">
    <property type="entry name" value="RL11"/>
    <property type="match status" value="1"/>
</dbReference>
<evidence type="ECO:0000313" key="13">
    <source>
        <dbReference type="Proteomes" id="UP000008062"/>
    </source>
</evidence>
<evidence type="ECO:0000256" key="2">
    <source>
        <dbReference type="ARBA" id="ARBA00010537"/>
    </source>
</evidence>
<dbReference type="Proteomes" id="UP000008062">
    <property type="component" value="Chromosome 6"/>
</dbReference>
<evidence type="ECO:0000256" key="9">
    <source>
        <dbReference type="SAM" id="MobiDB-lite"/>
    </source>
</evidence>
<evidence type="ECO:0000256" key="8">
    <source>
        <dbReference type="RuleBase" id="RU003978"/>
    </source>
</evidence>
<keyword evidence="13" id="KW-1185">Reference proteome</keyword>
<dbReference type="InterPro" id="IPR020784">
    <property type="entry name" value="Ribosomal_uL11_N"/>
</dbReference>
<keyword evidence="4 8" id="KW-0689">Ribosomal protein</keyword>
<dbReference type="GO" id="GO:0030148">
    <property type="term" value="P:sphingolipid biosynthetic process"/>
    <property type="evidence" value="ECO:0007669"/>
    <property type="project" value="TreeGrafter"/>
</dbReference>
<dbReference type="GO" id="GO:1990904">
    <property type="term" value="C:ribonucleoprotein complex"/>
    <property type="evidence" value="ECO:0007669"/>
    <property type="project" value="UniProtKB-KW"/>
</dbReference>
<dbReference type="InParanoid" id="F9XDM9"/>
<evidence type="ECO:0000256" key="3">
    <source>
        <dbReference type="ARBA" id="ARBA00022692"/>
    </source>
</evidence>
<name>F9XDM9_ZYMTI</name>
<dbReference type="RefSeq" id="XP_003851545.1">
    <property type="nucleotide sequence ID" value="XM_003851497.1"/>
</dbReference>
<dbReference type="Pfam" id="PF03946">
    <property type="entry name" value="Ribosomal_L11_N"/>
    <property type="match status" value="1"/>
</dbReference>
<gene>
    <name evidence="12" type="ORF">MYCGRDRAFT_109911</name>
</gene>
<dbReference type="GO" id="GO:0006412">
    <property type="term" value="P:translation"/>
    <property type="evidence" value="ECO:0007669"/>
    <property type="project" value="InterPro"/>
</dbReference>
<feature type="transmembrane region" description="Helical" evidence="10">
    <location>
        <begin position="314"/>
        <end position="331"/>
    </location>
</feature>
<reference evidence="12 13" key="1">
    <citation type="journal article" date="2011" name="PLoS Genet.">
        <title>Finished genome of the fungal wheat pathogen Mycosphaerella graminicola reveals dispensome structure, chromosome plasticity, and stealth pathogenesis.</title>
        <authorList>
            <person name="Goodwin S.B."/>
            <person name="Ben M'barek S."/>
            <person name="Dhillon B."/>
            <person name="Wittenberg A.H.J."/>
            <person name="Crane C.F."/>
            <person name="Hane J.K."/>
            <person name="Foster A.J."/>
            <person name="Van der Lee T.A.J."/>
            <person name="Grimwood J."/>
            <person name="Aerts A."/>
            <person name="Antoniw J."/>
            <person name="Bailey A."/>
            <person name="Bluhm B."/>
            <person name="Bowler J."/>
            <person name="Bristow J."/>
            <person name="van der Burgt A."/>
            <person name="Canto-Canche B."/>
            <person name="Churchill A.C.L."/>
            <person name="Conde-Ferraez L."/>
            <person name="Cools H.J."/>
            <person name="Coutinho P.M."/>
            <person name="Csukai M."/>
            <person name="Dehal P."/>
            <person name="De Wit P."/>
            <person name="Donzelli B."/>
            <person name="van de Geest H.C."/>
            <person name="van Ham R.C.H.J."/>
            <person name="Hammond-Kosack K.E."/>
            <person name="Henrissat B."/>
            <person name="Kilian A."/>
            <person name="Kobayashi A.K."/>
            <person name="Koopmann E."/>
            <person name="Kourmpetis Y."/>
            <person name="Kuzniar A."/>
            <person name="Lindquist E."/>
            <person name="Lombard V."/>
            <person name="Maliepaard C."/>
            <person name="Martins N."/>
            <person name="Mehrabi R."/>
            <person name="Nap J.P.H."/>
            <person name="Ponomarenko A."/>
            <person name="Rudd J.J."/>
            <person name="Salamov A."/>
            <person name="Schmutz J."/>
            <person name="Schouten H.J."/>
            <person name="Shapiro H."/>
            <person name="Stergiopoulos I."/>
            <person name="Torriani S.F.F."/>
            <person name="Tu H."/>
            <person name="de Vries R.P."/>
            <person name="Waalwijk C."/>
            <person name="Ware S.B."/>
            <person name="Wiebenga A."/>
            <person name="Zwiers L.-H."/>
            <person name="Oliver R.P."/>
            <person name="Grigoriev I.V."/>
            <person name="Kema G.H.J."/>
        </authorList>
    </citation>
    <scope>NUCLEOTIDE SEQUENCE [LARGE SCALE GENOMIC DNA]</scope>
    <source>
        <strain evidence="13">CBS 115943 / IPO323</strain>
    </source>
</reference>
<dbReference type="FunCoup" id="F9XDM9">
    <property type="interactions" value="46"/>
</dbReference>
<dbReference type="InterPro" id="IPR052185">
    <property type="entry name" value="IPC_Synthase-Related"/>
</dbReference>
<dbReference type="GO" id="GO:0006676">
    <property type="term" value="P:mannosyl diphosphorylinositol ceramide metabolic process"/>
    <property type="evidence" value="ECO:0007669"/>
    <property type="project" value="TreeGrafter"/>
</dbReference>